<feature type="chain" id="PRO_5039717053" description="Glycosyl hydrolase family 25" evidence="4">
    <location>
        <begin position="24"/>
        <end position="742"/>
    </location>
</feature>
<dbReference type="InterPro" id="IPR017853">
    <property type="entry name" value="GH"/>
</dbReference>
<dbReference type="Pfam" id="PF01183">
    <property type="entry name" value="Glyco_hydro_25"/>
    <property type="match status" value="1"/>
</dbReference>
<dbReference type="OrthoDB" id="9783374at2"/>
<protein>
    <recommendedName>
        <fullName evidence="7">Glycosyl hydrolase family 25</fullName>
    </recommendedName>
</protein>
<evidence type="ECO:0000256" key="1">
    <source>
        <dbReference type="ARBA" id="ARBA00010646"/>
    </source>
</evidence>
<keyword evidence="3" id="KW-0326">Glycosidase</keyword>
<dbReference type="InterPro" id="IPR002053">
    <property type="entry name" value="Glyco_hydro_25"/>
</dbReference>
<dbReference type="GO" id="GO:0003796">
    <property type="term" value="F:lysozyme activity"/>
    <property type="evidence" value="ECO:0007669"/>
    <property type="project" value="InterPro"/>
</dbReference>
<evidence type="ECO:0000313" key="5">
    <source>
        <dbReference type="EMBL" id="AWY97591.1"/>
    </source>
</evidence>
<organism evidence="5 6">
    <name type="scientific">Blautia argi</name>
    <dbReference type="NCBI Taxonomy" id="1912897"/>
    <lineage>
        <taxon>Bacteria</taxon>
        <taxon>Bacillati</taxon>
        <taxon>Bacillota</taxon>
        <taxon>Clostridia</taxon>
        <taxon>Lachnospirales</taxon>
        <taxon>Lachnospiraceae</taxon>
        <taxon>Blautia</taxon>
    </lineage>
</organism>
<dbReference type="KEGG" id="blau:DQQ01_04870"/>
<comment type="similarity">
    <text evidence="1">Belongs to the glycosyl hydrolase 25 family.</text>
</comment>
<dbReference type="PANTHER" id="PTHR34135">
    <property type="entry name" value="LYSOZYME"/>
    <property type="match status" value="1"/>
</dbReference>
<dbReference type="Gene3D" id="3.20.20.80">
    <property type="entry name" value="Glycosidases"/>
    <property type="match status" value="1"/>
</dbReference>
<dbReference type="SUPFAM" id="SSF51445">
    <property type="entry name" value="(Trans)glycosidases"/>
    <property type="match status" value="1"/>
</dbReference>
<evidence type="ECO:0000256" key="4">
    <source>
        <dbReference type="SAM" id="SignalP"/>
    </source>
</evidence>
<dbReference type="CDD" id="cd06414">
    <property type="entry name" value="GH25_LytC-like"/>
    <property type="match status" value="1"/>
</dbReference>
<feature type="signal peptide" evidence="4">
    <location>
        <begin position="1"/>
        <end position="23"/>
    </location>
</feature>
<dbReference type="EMBL" id="CP030280">
    <property type="protein sequence ID" value="AWY97591.1"/>
    <property type="molecule type" value="Genomic_DNA"/>
</dbReference>
<proteinExistence type="inferred from homology"/>
<evidence type="ECO:0008006" key="7">
    <source>
        <dbReference type="Google" id="ProtNLM"/>
    </source>
</evidence>
<sequence length="742" mass="83471">MKRNVKKKLLSLLVCATVLNVSLDWSSMEIYAAQKESIQSEENDVRENSWRYSEGEPVYRNEISRNARTAISNAWSKVDGYYVNNKGEQIKGAVKKGIDVSEHNGKIDWAKVKADGIDFAVIRCGYGTDLKNQDDKYWEYNISECERLGIPYGVYLYSYANTKEKAKSEAEHVLRLLKGHSPAYPVYYDLEDEKVKPLSSREKGELASVFCDRVSKAGYKTGIYANLDWWENQLTDAAFNNTSWSKWIAQYNSSCQYKGQYDIWQCTSTGSVKGINGNVDVNFLMNTVDMNQVVYQGNVEGQGWQSGVRNGAISGTEGQSKQLEGVKIRLENYGIPTPGIEYRTHIQDKGWENTWKKDGQVSGVEGKRMEALQIRLTGQYARNYDLYYRVHVQDLGWLDWAKNGDTAGTVGYGKYVQAYQIVLVEKGGTAPGNTANPWRQPYLQYSTHVQDYGWQSSSFDGDLSGTSGESKRLEGIKIQLVNQKYSGGITYSTHVQDYGWQNFVSNGAMSGTSGELKRLEAIQIKLTGEMAKHYDIYYRVHAETFGWLDWAKNGENAGTAGYSYRLEGIQIQLVEKGKSAPGSTNVPFRQAVVQYSTHVQDYGWQSFVADGQMAGTSGESKRLEGIRIQLANQKYTGDIEYNTHVQDYGWLKNVKNGQVSGTSGELKRLEAIQIKLTGEMAKHYDIYYRVHAETFGWLGWAKNGEPAGTSGYSYRLEGIEIQLVNKGAAAPGSTEDSYIPYY</sequence>
<name>A0A2Z4U973_9FIRM</name>
<keyword evidence="4" id="KW-0732">Signal</keyword>
<dbReference type="Pfam" id="PF07538">
    <property type="entry name" value="ChW"/>
    <property type="match status" value="9"/>
</dbReference>
<dbReference type="GO" id="GO:0009253">
    <property type="term" value="P:peptidoglycan catabolic process"/>
    <property type="evidence" value="ECO:0007669"/>
    <property type="project" value="InterPro"/>
</dbReference>
<dbReference type="InterPro" id="IPR018077">
    <property type="entry name" value="Glyco_hydro_fam25_subgr"/>
</dbReference>
<dbReference type="GO" id="GO:0016998">
    <property type="term" value="P:cell wall macromolecule catabolic process"/>
    <property type="evidence" value="ECO:0007669"/>
    <property type="project" value="InterPro"/>
</dbReference>
<evidence type="ECO:0000256" key="2">
    <source>
        <dbReference type="ARBA" id="ARBA00022801"/>
    </source>
</evidence>
<dbReference type="GO" id="GO:0016052">
    <property type="term" value="P:carbohydrate catabolic process"/>
    <property type="evidence" value="ECO:0007669"/>
    <property type="project" value="TreeGrafter"/>
</dbReference>
<dbReference type="AlphaFoldDB" id="A0A2Z4U973"/>
<dbReference type="RefSeq" id="WP_111918875.1">
    <property type="nucleotide sequence ID" value="NZ_CAUWHR010000001.1"/>
</dbReference>
<dbReference type="PANTHER" id="PTHR34135:SF2">
    <property type="entry name" value="LYSOZYME"/>
    <property type="match status" value="1"/>
</dbReference>
<reference evidence="6" key="1">
    <citation type="submission" date="2018-06" db="EMBL/GenBank/DDBJ databases">
        <title>Description of Blautia argi sp. nov., a new anaerobic isolated from dog feces.</title>
        <authorList>
            <person name="Chang Y.-H."/>
            <person name="Paek J."/>
            <person name="Shin Y."/>
        </authorList>
    </citation>
    <scope>NUCLEOTIDE SEQUENCE [LARGE SCALE GENOMIC DNA]</scope>
    <source>
        <strain evidence="6">KCTC 15426</strain>
    </source>
</reference>
<dbReference type="SMART" id="SM00728">
    <property type="entry name" value="ChW"/>
    <property type="match status" value="9"/>
</dbReference>
<accession>A0A2Z4U973</accession>
<dbReference type="SMART" id="SM00641">
    <property type="entry name" value="Glyco_25"/>
    <property type="match status" value="1"/>
</dbReference>
<evidence type="ECO:0000313" key="6">
    <source>
        <dbReference type="Proteomes" id="UP000250003"/>
    </source>
</evidence>
<gene>
    <name evidence="5" type="ORF">DQQ01_04870</name>
</gene>
<dbReference type="PROSITE" id="PS51904">
    <property type="entry name" value="GLYCOSYL_HYDROL_F25_2"/>
    <property type="match status" value="1"/>
</dbReference>
<keyword evidence="6" id="KW-1185">Reference proteome</keyword>
<dbReference type="Proteomes" id="UP000250003">
    <property type="component" value="Chromosome"/>
</dbReference>
<evidence type="ECO:0000256" key="3">
    <source>
        <dbReference type="ARBA" id="ARBA00023295"/>
    </source>
</evidence>
<keyword evidence="2" id="KW-0378">Hydrolase</keyword>
<dbReference type="InterPro" id="IPR006637">
    <property type="entry name" value="ChW"/>
</dbReference>